<evidence type="ECO:0000259" key="7">
    <source>
        <dbReference type="Pfam" id="PF16874"/>
    </source>
</evidence>
<evidence type="ECO:0000256" key="6">
    <source>
        <dbReference type="PIRSR" id="PIRSR005536-1"/>
    </source>
</evidence>
<evidence type="ECO:0000313" key="9">
    <source>
        <dbReference type="EMBL" id="HJF44697.1"/>
    </source>
</evidence>
<dbReference type="InterPro" id="IPR013785">
    <property type="entry name" value="Aldolase_TIM"/>
</dbReference>
<gene>
    <name evidence="9" type="ORF">K8U72_02785</name>
</gene>
<comment type="catalytic activity">
    <reaction evidence="1 5">
        <text>Hydrolysis of terminal, non-reducing alpha-D-galactose residues in alpha-D-galactosides, including galactose oligosaccharides, galactomannans and galactolipids.</text>
        <dbReference type="EC" id="3.2.1.22"/>
    </reaction>
</comment>
<dbReference type="SUPFAM" id="SSF51445">
    <property type="entry name" value="(Trans)glycosidases"/>
    <property type="match status" value="1"/>
</dbReference>
<dbReference type="PANTHER" id="PTHR43053">
    <property type="entry name" value="GLYCOSIDASE FAMILY 31"/>
    <property type="match status" value="1"/>
</dbReference>
<dbReference type="EC" id="3.2.1.22" evidence="2 5"/>
<dbReference type="Pfam" id="PF16875">
    <property type="entry name" value="Glyco_hydro_36N"/>
    <property type="match status" value="1"/>
</dbReference>
<dbReference type="PIRSF" id="PIRSF005536">
    <property type="entry name" value="Agal"/>
    <property type="match status" value="1"/>
</dbReference>
<dbReference type="PRINTS" id="PR00743">
    <property type="entry name" value="GLHYDRLASE36"/>
</dbReference>
<dbReference type="Gene3D" id="2.70.98.60">
    <property type="entry name" value="alpha-galactosidase from lactobacil brevis"/>
    <property type="match status" value="1"/>
</dbReference>
<evidence type="ECO:0000256" key="5">
    <source>
        <dbReference type="PIRNR" id="PIRNR005536"/>
    </source>
</evidence>
<keyword evidence="3 5" id="KW-0378">Hydrolase</keyword>
<dbReference type="Pfam" id="PF16874">
    <property type="entry name" value="Glyco_hydro_36C"/>
    <property type="match status" value="1"/>
</dbReference>
<accession>A0A921GE84</accession>
<name>A0A921GE84_9ACTN</name>
<dbReference type="FunFam" id="3.20.20.70:FF:000118">
    <property type="entry name" value="Alpha-galactosidase"/>
    <property type="match status" value="1"/>
</dbReference>
<comment type="caution">
    <text evidence="9">The sequence shown here is derived from an EMBL/GenBank/DDBJ whole genome shotgun (WGS) entry which is preliminary data.</text>
</comment>
<dbReference type="InterPro" id="IPR002252">
    <property type="entry name" value="Glyco_hydro_36"/>
</dbReference>
<reference evidence="9" key="2">
    <citation type="submission" date="2021-09" db="EMBL/GenBank/DDBJ databases">
        <authorList>
            <person name="Gilroy R."/>
        </authorList>
    </citation>
    <scope>NUCLEOTIDE SEQUENCE</scope>
    <source>
        <strain evidence="9">CHK124-7917</strain>
    </source>
</reference>
<dbReference type="GO" id="GO:0016052">
    <property type="term" value="P:carbohydrate catabolic process"/>
    <property type="evidence" value="ECO:0007669"/>
    <property type="project" value="InterPro"/>
</dbReference>
<dbReference type="Proteomes" id="UP000697330">
    <property type="component" value="Unassembled WGS sequence"/>
</dbReference>
<evidence type="ECO:0000259" key="8">
    <source>
        <dbReference type="Pfam" id="PF16875"/>
    </source>
</evidence>
<dbReference type="InterPro" id="IPR038417">
    <property type="entry name" value="Alpga-gal_N_sf"/>
</dbReference>
<feature type="domain" description="Glycosyl hydrolase family 36 C-terminal" evidence="7">
    <location>
        <begin position="650"/>
        <end position="720"/>
    </location>
</feature>
<dbReference type="InterPro" id="IPR050985">
    <property type="entry name" value="Alpha-glycosidase_related"/>
</dbReference>
<evidence type="ECO:0000256" key="4">
    <source>
        <dbReference type="ARBA" id="ARBA00023295"/>
    </source>
</evidence>
<dbReference type="Gene3D" id="3.20.20.70">
    <property type="entry name" value="Aldolase class I"/>
    <property type="match status" value="1"/>
</dbReference>
<dbReference type="Pfam" id="PF02065">
    <property type="entry name" value="Melibiase"/>
    <property type="match status" value="1"/>
</dbReference>
<feature type="active site" description="Nucleophile" evidence="6">
    <location>
        <position position="480"/>
    </location>
</feature>
<sequence length="730" mass="81360">MPFSYDAPERIFTLSTERTAYQMRVDEHGYLLHLYYGARTSANTSYLITYADRSGMCGCPHDVADRTYSLDVLPQEFPFQGEGDMRSPLVMVRGADGTFGCDLRYKSHEIRAGKYGLPGLPAVYDEGEKDGAQTLSITLADERLGLEVELLYGVMPAYDVITRAAVVRNVGSGRVTVEKLQSACLDMVTGDFDVITFDGRHAMERRPSRHAVGNGSFSVGSRRGMSSNQYNPVMVLCDGDATETAGRAWSMSFVYSGSFLAEVERDQYEQTRMQMGLASDLFSYPLEPGEKIVAPEVIMTYSGAGLERISHNLHRCIRERVCRGPWRDSPRPVLINSWEACYFDFTGDKLVELARKAADLGLDMLVMDDGWFGARCDDHRGLGDWKPNMEKLGGSVADLARRVNEVGLGFGIWVEPEMVNEDSDLFRAHPDWALAIPGKPPVLGRDQLVLDLSRDDVRDNLFEQLCAVLDQGGIEYVKWDYNRSIVDVHSRVATDQGKVLYDYMLGLYDLLERVRTRYPDLLIEGCSAGGGRFDAGMLYYTPQIWTSDNTDARNRLEIQYGTSFGYPCSAVGAHVSACPNEITGRTVPLGARGTVAMAGGAFGYELDLMELNDRACEHIRTQVKTYRGIEHLVREGLFYRLSDPKYADVASWEFVSEDGSEALVCAVVTRVDGYAKANYVVPRGLTPGATYRMVSNGLEFSADALMDMGLPLTVPNSPYENFMYRFERVE</sequence>
<dbReference type="CDD" id="cd14791">
    <property type="entry name" value="GH36"/>
    <property type="match status" value="1"/>
</dbReference>
<dbReference type="InterPro" id="IPR017853">
    <property type="entry name" value="GH"/>
</dbReference>
<dbReference type="InterPro" id="IPR013780">
    <property type="entry name" value="Glyco_hydro_b"/>
</dbReference>
<feature type="domain" description="Glycosyl hydrolase family 36 N-terminal" evidence="8">
    <location>
        <begin position="29"/>
        <end position="287"/>
    </location>
</feature>
<feature type="active site" description="Proton donor" evidence="6">
    <location>
        <position position="548"/>
    </location>
</feature>
<dbReference type="InterPro" id="IPR031704">
    <property type="entry name" value="Glyco_hydro_36_N"/>
</dbReference>
<dbReference type="RefSeq" id="WP_274958683.1">
    <property type="nucleotide sequence ID" value="NZ_DYWQ01000046.1"/>
</dbReference>
<evidence type="ECO:0000313" key="10">
    <source>
        <dbReference type="Proteomes" id="UP000697330"/>
    </source>
</evidence>
<evidence type="ECO:0000256" key="3">
    <source>
        <dbReference type="ARBA" id="ARBA00022801"/>
    </source>
</evidence>
<dbReference type="GO" id="GO:0004557">
    <property type="term" value="F:alpha-galactosidase activity"/>
    <property type="evidence" value="ECO:0007669"/>
    <property type="project" value="UniProtKB-UniRule"/>
</dbReference>
<reference evidence="9" key="1">
    <citation type="journal article" date="2021" name="PeerJ">
        <title>Extensive microbial diversity within the chicken gut microbiome revealed by metagenomics and culture.</title>
        <authorList>
            <person name="Gilroy R."/>
            <person name="Ravi A."/>
            <person name="Getino M."/>
            <person name="Pursley I."/>
            <person name="Horton D.L."/>
            <person name="Alikhan N.F."/>
            <person name="Baker D."/>
            <person name="Gharbi K."/>
            <person name="Hall N."/>
            <person name="Watson M."/>
            <person name="Adriaenssens E.M."/>
            <person name="Foster-Nyarko E."/>
            <person name="Jarju S."/>
            <person name="Secka A."/>
            <person name="Antonio M."/>
            <person name="Oren A."/>
            <person name="Chaudhuri R.R."/>
            <person name="La Ragione R."/>
            <person name="Hildebrand F."/>
            <person name="Pallen M.J."/>
        </authorList>
    </citation>
    <scope>NUCLEOTIDE SEQUENCE</scope>
    <source>
        <strain evidence="9">CHK124-7917</strain>
    </source>
</reference>
<evidence type="ECO:0000256" key="1">
    <source>
        <dbReference type="ARBA" id="ARBA00001255"/>
    </source>
</evidence>
<comment type="similarity">
    <text evidence="5">Belongs to the glycosyl hydrolase.</text>
</comment>
<dbReference type="EMBL" id="DYWQ01000046">
    <property type="protein sequence ID" value="HJF44697.1"/>
    <property type="molecule type" value="Genomic_DNA"/>
</dbReference>
<protein>
    <recommendedName>
        <fullName evidence="2 5">Alpha-galactosidase</fullName>
        <ecNumber evidence="2 5">3.2.1.22</ecNumber>
    </recommendedName>
</protein>
<proteinExistence type="inferred from homology"/>
<organism evidence="9 10">
    <name type="scientific">Thermophilibacter provencensis</name>
    <dbReference type="NCBI Taxonomy" id="1852386"/>
    <lineage>
        <taxon>Bacteria</taxon>
        <taxon>Bacillati</taxon>
        <taxon>Actinomycetota</taxon>
        <taxon>Coriobacteriia</taxon>
        <taxon>Coriobacteriales</taxon>
        <taxon>Atopobiaceae</taxon>
        <taxon>Thermophilibacter</taxon>
    </lineage>
</organism>
<dbReference type="AlphaFoldDB" id="A0A921GE84"/>
<dbReference type="PANTHER" id="PTHR43053:SF3">
    <property type="entry name" value="ALPHA-GALACTOSIDASE C-RELATED"/>
    <property type="match status" value="1"/>
</dbReference>
<keyword evidence="4 5" id="KW-0326">Glycosidase</keyword>
<dbReference type="Gene3D" id="2.60.40.1180">
    <property type="entry name" value="Golgi alpha-mannosidase II"/>
    <property type="match status" value="1"/>
</dbReference>
<dbReference type="InterPro" id="IPR031705">
    <property type="entry name" value="Glyco_hydro_36_C"/>
</dbReference>
<evidence type="ECO:0000256" key="2">
    <source>
        <dbReference type="ARBA" id="ARBA00012755"/>
    </source>
</evidence>